<protein>
    <recommendedName>
        <fullName evidence="3">YokE-like PH domain-containing protein</fullName>
    </recommendedName>
</protein>
<accession>A0A936ND78</accession>
<name>A0A936ND78_9ACTN</name>
<evidence type="ECO:0008006" key="3">
    <source>
        <dbReference type="Google" id="ProtNLM"/>
    </source>
</evidence>
<comment type="caution">
    <text evidence="1">The sequence shown here is derived from an EMBL/GenBank/DDBJ whole genome shotgun (WGS) entry which is preliminary data.</text>
</comment>
<dbReference type="AlphaFoldDB" id="A0A936ND78"/>
<evidence type="ECO:0000313" key="2">
    <source>
        <dbReference type="Proteomes" id="UP000727993"/>
    </source>
</evidence>
<evidence type="ECO:0000313" key="1">
    <source>
        <dbReference type="EMBL" id="MBK9297541.1"/>
    </source>
</evidence>
<gene>
    <name evidence="1" type="ORF">IPN02_12055</name>
</gene>
<dbReference type="Proteomes" id="UP000727993">
    <property type="component" value="Unassembled WGS sequence"/>
</dbReference>
<sequence>MLDPARVYDTELAALCVPGEDVKAALSFIYSSGQELTAQPTDDRVSFDPFDGLDVPTWNRATERLIGGVSLDARQGTDASFLVGSDGRGVAMTTLVLTNARMLVVNHKPSKAPTVGWERPLDSVAGISWSPRLLQFGRIELRFRDGSAVRLMAGMISPLAARRFVRAWKRSVGGEPNRAD</sequence>
<dbReference type="EMBL" id="JADJZA010000007">
    <property type="protein sequence ID" value="MBK9297541.1"/>
    <property type="molecule type" value="Genomic_DNA"/>
</dbReference>
<reference evidence="1 2" key="1">
    <citation type="submission" date="2020-10" db="EMBL/GenBank/DDBJ databases">
        <title>Connecting structure to function with the recovery of over 1000 high-quality activated sludge metagenome-assembled genomes encoding full-length rRNA genes using long-read sequencing.</title>
        <authorList>
            <person name="Singleton C.M."/>
            <person name="Petriglieri F."/>
            <person name="Kristensen J.M."/>
            <person name="Kirkegaard R.H."/>
            <person name="Michaelsen T.Y."/>
            <person name="Andersen M.H."/>
            <person name="Karst S.M."/>
            <person name="Dueholm M.S."/>
            <person name="Nielsen P.H."/>
            <person name="Albertsen M."/>
        </authorList>
    </citation>
    <scope>NUCLEOTIDE SEQUENCE [LARGE SCALE GENOMIC DNA]</scope>
    <source>
        <strain evidence="1">Lyne_18-Q3-R50-59_MAXAC.006</strain>
    </source>
</reference>
<proteinExistence type="predicted"/>
<organism evidence="1 2">
    <name type="scientific">Candidatus Neomicrothrix subdominans</name>
    <dbReference type="NCBI Taxonomy" id="2954438"/>
    <lineage>
        <taxon>Bacteria</taxon>
        <taxon>Bacillati</taxon>
        <taxon>Actinomycetota</taxon>
        <taxon>Acidimicrobiia</taxon>
        <taxon>Acidimicrobiales</taxon>
        <taxon>Microthrixaceae</taxon>
        <taxon>Candidatus Neomicrothrix</taxon>
    </lineage>
</organism>